<organism evidence="1">
    <name type="scientific">hydrothermal vent metagenome</name>
    <dbReference type="NCBI Taxonomy" id="652676"/>
    <lineage>
        <taxon>unclassified sequences</taxon>
        <taxon>metagenomes</taxon>
        <taxon>ecological metagenomes</taxon>
    </lineage>
</organism>
<feature type="non-terminal residue" evidence="1">
    <location>
        <position position="107"/>
    </location>
</feature>
<dbReference type="GO" id="GO:0004795">
    <property type="term" value="F:threonine synthase activity"/>
    <property type="evidence" value="ECO:0007669"/>
    <property type="project" value="UniProtKB-EC"/>
</dbReference>
<name>A0A3B0QKB2_9ZZZZ</name>
<dbReference type="InterPro" id="IPR008712">
    <property type="entry name" value="NinF"/>
</dbReference>
<dbReference type="AlphaFoldDB" id="A0A3B0QKB2"/>
<dbReference type="InterPro" id="IPR036052">
    <property type="entry name" value="TrpB-like_PALP_sf"/>
</dbReference>
<dbReference type="Pfam" id="PF05810">
    <property type="entry name" value="NinF"/>
    <property type="match status" value="1"/>
</dbReference>
<reference evidence="1" key="1">
    <citation type="submission" date="2018-06" db="EMBL/GenBank/DDBJ databases">
        <authorList>
            <person name="Zhirakovskaya E."/>
        </authorList>
    </citation>
    <scope>NUCLEOTIDE SEQUENCE</scope>
</reference>
<dbReference type="EMBL" id="UOEA01000010">
    <property type="protein sequence ID" value="VAV82304.1"/>
    <property type="molecule type" value="Genomic_DNA"/>
</dbReference>
<gene>
    <name evidence="1" type="ORF">MNBD_DELTA01-1282</name>
</gene>
<dbReference type="Gene3D" id="3.40.50.1100">
    <property type="match status" value="1"/>
</dbReference>
<accession>A0A3B0QKB2</accession>
<keyword evidence="1" id="KW-0456">Lyase</keyword>
<evidence type="ECO:0000313" key="1">
    <source>
        <dbReference type="EMBL" id="VAV82304.1"/>
    </source>
</evidence>
<dbReference type="SUPFAM" id="SSF53686">
    <property type="entry name" value="Tryptophan synthase beta subunit-like PLP-dependent enzymes"/>
    <property type="match status" value="1"/>
</dbReference>
<protein>
    <submittedName>
        <fullName evidence="1">Threonine synthase</fullName>
        <ecNumber evidence="1">4.2.3.1</ecNumber>
    </submittedName>
</protein>
<sequence length="107" mass="12269">MSFIHALKCRECGKEYPKEALHVCEYCFGPLEVAYDYEAIKKVLTRELIESREPNMWRYKELLPLEGEPTVGMQVGYTPLVKADNLAKAIGVKELYLKNDAVNFPTL</sequence>
<proteinExistence type="predicted"/>
<dbReference type="EC" id="4.2.3.1" evidence="1"/>